<evidence type="ECO:0000259" key="9">
    <source>
        <dbReference type="Pfam" id="PF21216"/>
    </source>
</evidence>
<sequence>MSRVQPSLPHFAEHFSQLREKYDRLLIAKDIEVLAIHAGQLKRHFMDDSEYAFRVSPHFKAVCPLLQSTNSWVLMRPEQKPTLVLFASDDFWHDAPYIDQQDWLSMFHVELISTPEAVDKYLPYDKSRTVYLGEHIEVAQALGILEVNPEAVLSYLHYARLFKSDYEIACIEQANRLAAQGHEAAEAAFFSQASEFDCWLAYMAATRQGPDEMPYNAIIGFNEHAATLHYRGKQTFAPAVMHSMLIDAGAQVRGYAADISRTYAFEDDEFAAMVKSVDSLLLDLTAQIRPNRTYVWLHEQTLLGIADILKRFDIVRMDVDTMISRKIVDKFMPHGFGHMLGLQVHDTGGSLPDASGKIIAPPARYANLKTTRKIEPRQVVTLEPGLYFIDSLMQQLANGPDAKAVNWAKLDELRNFGGIRIEDNLLITEQGARNLTREQGLA</sequence>
<evidence type="ECO:0000256" key="2">
    <source>
        <dbReference type="ARBA" id="ARBA00022723"/>
    </source>
</evidence>
<keyword evidence="2 7" id="KW-0479">Metal-binding</keyword>
<dbReference type="Proteomes" id="UP000287410">
    <property type="component" value="Unassembled WGS sequence"/>
</dbReference>
<feature type="domain" description="Xaa-Pro dipeptidase N-terminal" evidence="9">
    <location>
        <begin position="10"/>
        <end position="158"/>
    </location>
</feature>
<evidence type="ECO:0000313" key="11">
    <source>
        <dbReference type="Proteomes" id="UP000287410"/>
    </source>
</evidence>
<keyword evidence="3 7" id="KW-0378">Hydrolase</keyword>
<keyword evidence="1 7" id="KW-0645">Protease</keyword>
<comment type="catalytic activity">
    <reaction evidence="7">
        <text>Xaa-L-Pro dipeptide + H2O = an L-alpha-amino acid + L-proline</text>
        <dbReference type="Rhea" id="RHEA:76407"/>
        <dbReference type="ChEBI" id="CHEBI:15377"/>
        <dbReference type="ChEBI" id="CHEBI:59869"/>
        <dbReference type="ChEBI" id="CHEBI:60039"/>
        <dbReference type="ChEBI" id="CHEBI:195196"/>
        <dbReference type="EC" id="3.4.13.9"/>
    </reaction>
</comment>
<feature type="binding site" evidence="7">
    <location>
        <position position="422"/>
    </location>
    <ligand>
        <name>Mn(2+)</name>
        <dbReference type="ChEBI" id="CHEBI:29035"/>
        <label>1</label>
    </ligand>
</feature>
<feature type="binding site" evidence="7">
    <location>
        <position position="383"/>
    </location>
    <ligand>
        <name>Mn(2+)</name>
        <dbReference type="ChEBI" id="CHEBI:29035"/>
        <label>1</label>
    </ligand>
</feature>
<dbReference type="SUPFAM" id="SSF55920">
    <property type="entry name" value="Creatinase/aminopeptidase"/>
    <property type="match status" value="1"/>
</dbReference>
<feature type="binding site" evidence="7">
    <location>
        <position position="247"/>
    </location>
    <ligand>
        <name>Mn(2+)</name>
        <dbReference type="ChEBI" id="CHEBI:29035"/>
        <label>2</label>
    </ligand>
</feature>
<dbReference type="InterPro" id="IPR029149">
    <property type="entry name" value="Creatin/AminoP/Spt16_N"/>
</dbReference>
<gene>
    <name evidence="7" type="primary">pepQ</name>
    <name evidence="10" type="ORF">CWE12_06505</name>
</gene>
<dbReference type="InterPro" id="IPR052433">
    <property type="entry name" value="X-Pro_dipept-like"/>
</dbReference>
<reference evidence="10 11" key="1">
    <citation type="journal article" date="2018" name="Front. Microbiol.">
        <title>Genome-Based Analysis Reveals the Taxonomy and Diversity of the Family Idiomarinaceae.</title>
        <authorList>
            <person name="Liu Y."/>
            <person name="Lai Q."/>
            <person name="Shao Z."/>
        </authorList>
    </citation>
    <scope>NUCLEOTIDE SEQUENCE [LARGE SCALE GENOMIC DNA]</scope>
    <source>
        <strain evidence="10 11">GBSy1</strain>
    </source>
</reference>
<evidence type="ECO:0000259" key="8">
    <source>
        <dbReference type="Pfam" id="PF00557"/>
    </source>
</evidence>
<dbReference type="InterPro" id="IPR036005">
    <property type="entry name" value="Creatinase/aminopeptidase-like"/>
</dbReference>
<dbReference type="InterPro" id="IPR048819">
    <property type="entry name" value="PepQ_N"/>
</dbReference>
<keyword evidence="5 7" id="KW-0482">Metalloprotease</keyword>
<evidence type="ECO:0000256" key="1">
    <source>
        <dbReference type="ARBA" id="ARBA00022670"/>
    </source>
</evidence>
<dbReference type="NCBIfam" id="NF010133">
    <property type="entry name" value="PRK13607.1"/>
    <property type="match status" value="1"/>
</dbReference>
<dbReference type="PANTHER" id="PTHR43226:SF8">
    <property type="entry name" value="XAA-PRO DIPEPTIDASE"/>
    <property type="match status" value="1"/>
</dbReference>
<keyword evidence="11" id="KW-1185">Reference proteome</keyword>
<accession>A0ABY0C0C9</accession>
<keyword evidence="4 7" id="KW-0224">Dipeptidase</keyword>
<comment type="caution">
    <text evidence="10">The sequence shown here is derived from an EMBL/GenBank/DDBJ whole genome shotgun (WGS) entry which is preliminary data.</text>
</comment>
<dbReference type="Pfam" id="PF00557">
    <property type="entry name" value="Peptidase_M24"/>
    <property type="match status" value="1"/>
</dbReference>
<dbReference type="PANTHER" id="PTHR43226">
    <property type="entry name" value="XAA-PRO AMINOPEPTIDASE 3"/>
    <property type="match status" value="1"/>
</dbReference>
<dbReference type="Gene3D" id="3.40.350.10">
    <property type="entry name" value="Creatinase/prolidase N-terminal domain"/>
    <property type="match status" value="1"/>
</dbReference>
<feature type="binding site" evidence="7">
    <location>
        <position position="258"/>
    </location>
    <ligand>
        <name>Mn(2+)</name>
        <dbReference type="ChEBI" id="CHEBI:29035"/>
        <label>1</label>
    </ligand>
</feature>
<dbReference type="Gene3D" id="3.90.230.10">
    <property type="entry name" value="Creatinase/methionine aminopeptidase superfamily"/>
    <property type="match status" value="1"/>
</dbReference>
<protein>
    <recommendedName>
        <fullName evidence="7">Xaa-Pro dipeptidase</fullName>
        <shortName evidence="7">X-Pro dipeptidase</shortName>
        <ecNumber evidence="7">3.4.13.9</ecNumber>
    </recommendedName>
    <alternativeName>
        <fullName evidence="7">Imidodipeptidase</fullName>
    </alternativeName>
    <alternativeName>
        <fullName evidence="7">Proline dipeptidase</fullName>
        <shortName evidence="7">Prolidase</shortName>
    </alternativeName>
</protein>
<comment type="cofactor">
    <cofactor evidence="7">
        <name>Mn(2+)</name>
        <dbReference type="ChEBI" id="CHEBI:29035"/>
    </cofactor>
    <text evidence="7">Binds 2 manganese ions per subunit.</text>
</comment>
<feature type="domain" description="Peptidase M24" evidence="8">
    <location>
        <begin position="170"/>
        <end position="429"/>
    </location>
</feature>
<name>A0ABY0C0C9_9GAMM</name>
<feature type="binding site" evidence="7">
    <location>
        <position position="338"/>
    </location>
    <ligand>
        <name>Mn(2+)</name>
        <dbReference type="ChEBI" id="CHEBI:29035"/>
        <label>1</label>
    </ligand>
</feature>
<evidence type="ECO:0000313" key="10">
    <source>
        <dbReference type="EMBL" id="RUO30883.1"/>
    </source>
</evidence>
<comment type="function">
    <text evidence="7">Splits dipeptides with a prolyl residue in the C-terminal position.</text>
</comment>
<dbReference type="HAMAP" id="MF_01279">
    <property type="entry name" value="X_Pro_dipeptid"/>
    <property type="match status" value="1"/>
</dbReference>
<evidence type="ECO:0000256" key="7">
    <source>
        <dbReference type="HAMAP-Rule" id="MF_01279"/>
    </source>
</evidence>
<keyword evidence="6 7" id="KW-0464">Manganese</keyword>
<dbReference type="Pfam" id="PF21216">
    <property type="entry name" value="PepQ_N"/>
    <property type="match status" value="1"/>
</dbReference>
<dbReference type="InterPro" id="IPR000994">
    <property type="entry name" value="Pept_M24"/>
</dbReference>
<dbReference type="EMBL" id="PIPN01000002">
    <property type="protein sequence ID" value="RUO30883.1"/>
    <property type="molecule type" value="Genomic_DNA"/>
</dbReference>
<evidence type="ECO:0000256" key="6">
    <source>
        <dbReference type="ARBA" id="ARBA00023211"/>
    </source>
</evidence>
<organism evidence="10 11">
    <name type="scientific">Aliidiomarina sedimenti</name>
    <dbReference type="NCBI Taxonomy" id="1933879"/>
    <lineage>
        <taxon>Bacteria</taxon>
        <taxon>Pseudomonadati</taxon>
        <taxon>Pseudomonadota</taxon>
        <taxon>Gammaproteobacteria</taxon>
        <taxon>Alteromonadales</taxon>
        <taxon>Idiomarinaceae</taxon>
        <taxon>Aliidiomarina</taxon>
    </lineage>
</organism>
<dbReference type="InterPro" id="IPR022846">
    <property type="entry name" value="X_Pro_dipept"/>
</dbReference>
<comment type="similarity">
    <text evidence="7">Belongs to the peptidase M24B family. Bacterial-type prolidase subfamily.</text>
</comment>
<dbReference type="RefSeq" id="WP_126788859.1">
    <property type="nucleotide sequence ID" value="NZ_PIPN01000002.1"/>
</dbReference>
<feature type="binding site" evidence="7">
    <location>
        <position position="258"/>
    </location>
    <ligand>
        <name>Mn(2+)</name>
        <dbReference type="ChEBI" id="CHEBI:29035"/>
        <label>2</label>
    </ligand>
</feature>
<proteinExistence type="inferred from homology"/>
<feature type="binding site" evidence="7">
    <location>
        <position position="422"/>
    </location>
    <ligand>
        <name>Mn(2+)</name>
        <dbReference type="ChEBI" id="CHEBI:29035"/>
        <label>2</label>
    </ligand>
</feature>
<evidence type="ECO:0000256" key="4">
    <source>
        <dbReference type="ARBA" id="ARBA00022997"/>
    </source>
</evidence>
<evidence type="ECO:0000256" key="5">
    <source>
        <dbReference type="ARBA" id="ARBA00023049"/>
    </source>
</evidence>
<evidence type="ECO:0000256" key="3">
    <source>
        <dbReference type="ARBA" id="ARBA00022801"/>
    </source>
</evidence>
<dbReference type="EC" id="3.4.13.9" evidence="7"/>